<dbReference type="EMBL" id="CABVMM010000002">
    <property type="protein sequence ID" value="VVU99207.1"/>
    <property type="molecule type" value="Genomic_DNA"/>
</dbReference>
<protein>
    <submittedName>
        <fullName evidence="1">Uncharacterized protein</fullName>
    </submittedName>
</protein>
<reference evidence="1" key="1">
    <citation type="submission" date="2019-09" db="EMBL/GenBank/DDBJ databases">
        <authorList>
            <person name="Rodrigo-Torres L."/>
            <person name="Arahal R. D."/>
            <person name="Lucena T."/>
        </authorList>
    </citation>
    <scope>NUCLEOTIDE SEQUENCE</scope>
    <source>
        <strain evidence="1">ISS653</strain>
    </source>
</reference>
<gene>
    <name evidence="1" type="ORF">FVB9532_00459</name>
</gene>
<comment type="caution">
    <text evidence="1">The sequence shown here is derived from an EMBL/GenBank/DDBJ whole genome shotgun (WGS) entry which is preliminary data.</text>
</comment>
<name>A0AC61Y478_9FLAO</name>
<evidence type="ECO:0000313" key="2">
    <source>
        <dbReference type="Proteomes" id="UP000356253"/>
    </source>
</evidence>
<organism evidence="1 2">
    <name type="scientific">Mesonia oceanica</name>
    <dbReference type="NCBI Taxonomy" id="2687242"/>
    <lineage>
        <taxon>Bacteria</taxon>
        <taxon>Pseudomonadati</taxon>
        <taxon>Bacteroidota</taxon>
        <taxon>Flavobacteriia</taxon>
        <taxon>Flavobacteriales</taxon>
        <taxon>Flavobacteriaceae</taxon>
        <taxon>Mesonia</taxon>
    </lineage>
</organism>
<dbReference type="Proteomes" id="UP000356253">
    <property type="component" value="Unassembled WGS sequence"/>
</dbReference>
<proteinExistence type="predicted"/>
<accession>A0AC61Y478</accession>
<keyword evidence="2" id="KW-1185">Reference proteome</keyword>
<sequence>MKELFNIYVFHEYDKGICPHIQLRPFPQLWEFEKNNRFRFRINNGSIQVFIEEDESPLQELEYVCFWLTYTHEDFIYYTELPKTESKNLLKWNPDKNKSGNRLLSINANGFDTEKQTSIPQNTLGVIQIPTALLIEQESIDFQLNFQSKKTYWEYHVYAPSTAINFKECEWSLKDVQKKWEFQLIAQENNKSIFRSAATLPFYSKAEKRITLTWHKKQNSFESKEFSKSIPFPNYQHQQLNNNEYTTITYINI</sequence>
<evidence type="ECO:0000313" key="1">
    <source>
        <dbReference type="EMBL" id="VVU99207.1"/>
    </source>
</evidence>